<reference evidence="1 2" key="1">
    <citation type="submission" date="2022-10" db="EMBL/GenBank/DDBJ databases">
        <title>Ruegeria sp. nov., isolated from ocean surface water.</title>
        <authorList>
            <person name="He W."/>
            <person name="Wang L."/>
            <person name="Zhang D.-F."/>
        </authorList>
    </citation>
    <scope>NUCLEOTIDE SEQUENCE [LARGE SCALE GENOMIC DNA]</scope>
    <source>
        <strain evidence="1 2">WL0004</strain>
    </source>
</reference>
<comment type="caution">
    <text evidence="1">The sequence shown here is derived from an EMBL/GenBank/DDBJ whole genome shotgun (WGS) entry which is preliminary data.</text>
</comment>
<protein>
    <recommendedName>
        <fullName evidence="3">HNH nuclease domain-containing protein</fullName>
    </recommendedName>
</protein>
<sequence>MKLETLAKRIAKKSRTPALEKIVLGQGTVQDLPDTCIIWHGAASGKNGHRQRMRRGYDNMPYTGISFDHRRPVINFQKKTYQIPRLLFEKLHDKPFPFRFHQLCATEMCINPLHFEPRKVNLFGYEPFRDFEAPPEEPIYSEEWGQEDVKEIVEIALTESTPLNWSELMSLPIMEGAPEKQVAAYLQSIGKPHLTPVA</sequence>
<gene>
    <name evidence="1" type="ORF">OEZ49_22740</name>
</gene>
<evidence type="ECO:0000313" key="1">
    <source>
        <dbReference type="EMBL" id="MCU9840568.1"/>
    </source>
</evidence>
<accession>A0ABT2X3B8</accession>
<keyword evidence="2" id="KW-1185">Reference proteome</keyword>
<proteinExistence type="predicted"/>
<dbReference type="EMBL" id="JAOVQN010000049">
    <property type="protein sequence ID" value="MCU9840568.1"/>
    <property type="molecule type" value="Genomic_DNA"/>
</dbReference>
<evidence type="ECO:0008006" key="3">
    <source>
        <dbReference type="Google" id="ProtNLM"/>
    </source>
</evidence>
<name>A0ABT2X3B8_9RHOB</name>
<evidence type="ECO:0000313" key="2">
    <source>
        <dbReference type="Proteomes" id="UP001321014"/>
    </source>
</evidence>
<dbReference type="Proteomes" id="UP001321014">
    <property type="component" value="Unassembled WGS sequence"/>
</dbReference>
<dbReference type="RefSeq" id="WP_263390425.1">
    <property type="nucleotide sequence ID" value="NZ_JAOVQN010000049.1"/>
</dbReference>
<organism evidence="1 2">
    <name type="scientific">Ruegeria marisflavi</name>
    <dbReference type="NCBI Taxonomy" id="2984152"/>
    <lineage>
        <taxon>Bacteria</taxon>
        <taxon>Pseudomonadati</taxon>
        <taxon>Pseudomonadota</taxon>
        <taxon>Alphaproteobacteria</taxon>
        <taxon>Rhodobacterales</taxon>
        <taxon>Roseobacteraceae</taxon>
        <taxon>Ruegeria</taxon>
    </lineage>
</organism>